<evidence type="ECO:0000313" key="5">
    <source>
        <dbReference type="EMBL" id="KAB1657801.1"/>
    </source>
</evidence>
<dbReference type="AlphaFoldDB" id="A0A7J5BU14"/>
<feature type="binding site" evidence="3">
    <location>
        <begin position="11"/>
        <end position="16"/>
    </location>
    <ligand>
        <name>ATP</name>
        <dbReference type="ChEBI" id="CHEBI:30616"/>
    </ligand>
</feature>
<keyword evidence="3 5" id="KW-0808">Transferase</keyword>
<keyword evidence="2 3" id="KW-0067">ATP-binding</keyword>
<reference evidence="5 6" key="1">
    <citation type="submission" date="2019-09" db="EMBL/GenBank/DDBJ databases">
        <title>Phylogeny of genus Pseudoclavibacter and closely related genus.</title>
        <authorList>
            <person name="Li Y."/>
        </authorList>
    </citation>
    <scope>NUCLEOTIDE SEQUENCE [LARGE SCALE GENOMIC DNA]</scope>
    <source>
        <strain evidence="5 6">DSM 23821</strain>
    </source>
</reference>
<dbReference type="EMBL" id="WBJZ01000008">
    <property type="protein sequence ID" value="KAB1657801.1"/>
    <property type="molecule type" value="Genomic_DNA"/>
</dbReference>
<organism evidence="5 6">
    <name type="scientific">Pseudoclavibacter chungangensis</name>
    <dbReference type="NCBI Taxonomy" id="587635"/>
    <lineage>
        <taxon>Bacteria</taxon>
        <taxon>Bacillati</taxon>
        <taxon>Actinomycetota</taxon>
        <taxon>Actinomycetes</taxon>
        <taxon>Micrococcales</taxon>
        <taxon>Microbacteriaceae</taxon>
        <taxon>Pseudoclavibacter</taxon>
    </lineage>
</organism>
<dbReference type="InterPro" id="IPR001977">
    <property type="entry name" value="Depp_CoAkinase"/>
</dbReference>
<comment type="subcellular location">
    <subcellularLocation>
        <location evidence="3">Cytoplasm</location>
    </subcellularLocation>
</comment>
<keyword evidence="6" id="KW-1185">Reference proteome</keyword>
<name>A0A7J5BU14_9MICO</name>
<keyword evidence="3 5" id="KW-0418">Kinase</keyword>
<dbReference type="CDD" id="cd02022">
    <property type="entry name" value="DPCK"/>
    <property type="match status" value="1"/>
</dbReference>
<evidence type="ECO:0000256" key="3">
    <source>
        <dbReference type="HAMAP-Rule" id="MF_00376"/>
    </source>
</evidence>
<evidence type="ECO:0000256" key="1">
    <source>
        <dbReference type="ARBA" id="ARBA00022741"/>
    </source>
</evidence>
<dbReference type="GO" id="GO:0005737">
    <property type="term" value="C:cytoplasm"/>
    <property type="evidence" value="ECO:0007669"/>
    <property type="project" value="UniProtKB-SubCell"/>
</dbReference>
<dbReference type="GO" id="GO:0005524">
    <property type="term" value="F:ATP binding"/>
    <property type="evidence" value="ECO:0007669"/>
    <property type="project" value="UniProtKB-UniRule"/>
</dbReference>
<dbReference type="OrthoDB" id="9812943at2"/>
<dbReference type="Gene3D" id="3.40.50.300">
    <property type="entry name" value="P-loop containing nucleotide triphosphate hydrolases"/>
    <property type="match status" value="1"/>
</dbReference>
<proteinExistence type="inferred from homology"/>
<dbReference type="UniPathway" id="UPA00241">
    <property type="reaction ID" value="UER00356"/>
</dbReference>
<accession>A0A7J5BU14</accession>
<sequence length="211" mass="23531">MTTIALTGGIASGKSTISERLRELGAVVLDADRFARDAVEPGTRGLQRIREHFGERVIRPDGTLDRAALAAIVFHDEDERKVLNDITHPEIARLTNERKAAIRAEDPEAVIVHDIALLAEGRFNYDYDEIWVADAPASERLRRLVEERGMDAVEARGRIEAQVSDDERRAIADVIIDTAVPLAETLAQVDDLWAQLDRHSVDDRTTERYGA</sequence>
<dbReference type="GO" id="GO:0004140">
    <property type="term" value="F:dephospho-CoA kinase activity"/>
    <property type="evidence" value="ECO:0007669"/>
    <property type="project" value="UniProtKB-UniRule"/>
</dbReference>
<dbReference type="InterPro" id="IPR027417">
    <property type="entry name" value="P-loop_NTPase"/>
</dbReference>
<gene>
    <name evidence="3" type="primary">coaE</name>
    <name evidence="5" type="ORF">F8O01_07570</name>
</gene>
<dbReference type="Proteomes" id="UP000467240">
    <property type="component" value="Unassembled WGS sequence"/>
</dbReference>
<comment type="pathway">
    <text evidence="3">Cofactor biosynthesis; coenzyme A biosynthesis; CoA from (R)-pantothenate: step 5/5.</text>
</comment>
<dbReference type="GO" id="GO:0015937">
    <property type="term" value="P:coenzyme A biosynthetic process"/>
    <property type="evidence" value="ECO:0007669"/>
    <property type="project" value="UniProtKB-UniRule"/>
</dbReference>
<dbReference type="PANTHER" id="PTHR10695:SF46">
    <property type="entry name" value="BIFUNCTIONAL COENZYME A SYNTHASE-RELATED"/>
    <property type="match status" value="1"/>
</dbReference>
<keyword evidence="3" id="KW-0963">Cytoplasm</keyword>
<dbReference type="SUPFAM" id="SSF52540">
    <property type="entry name" value="P-loop containing nucleoside triphosphate hydrolases"/>
    <property type="match status" value="1"/>
</dbReference>
<comment type="function">
    <text evidence="3">Catalyzes the phosphorylation of the 3'-hydroxyl group of dephosphocoenzyme A to form coenzyme A.</text>
</comment>
<dbReference type="NCBIfam" id="TIGR00152">
    <property type="entry name" value="dephospho-CoA kinase"/>
    <property type="match status" value="1"/>
</dbReference>
<protein>
    <recommendedName>
        <fullName evidence="3 4">Dephospho-CoA kinase</fullName>
        <ecNumber evidence="3 4">2.7.1.24</ecNumber>
    </recommendedName>
    <alternativeName>
        <fullName evidence="3">Dephosphocoenzyme A kinase</fullName>
    </alternativeName>
</protein>
<dbReference type="NCBIfam" id="NF002879">
    <property type="entry name" value="PRK03333.1"/>
    <property type="match status" value="1"/>
</dbReference>
<dbReference type="PANTHER" id="PTHR10695">
    <property type="entry name" value="DEPHOSPHO-COA KINASE-RELATED"/>
    <property type="match status" value="1"/>
</dbReference>
<dbReference type="RefSeq" id="WP_158040283.1">
    <property type="nucleotide sequence ID" value="NZ_JACCFV010000001.1"/>
</dbReference>
<comment type="caution">
    <text evidence="5">The sequence shown here is derived from an EMBL/GenBank/DDBJ whole genome shotgun (WGS) entry which is preliminary data.</text>
</comment>
<dbReference type="PROSITE" id="PS51219">
    <property type="entry name" value="DPCK"/>
    <property type="match status" value="1"/>
</dbReference>
<dbReference type="Pfam" id="PF01121">
    <property type="entry name" value="CoaE"/>
    <property type="match status" value="1"/>
</dbReference>
<evidence type="ECO:0000256" key="2">
    <source>
        <dbReference type="ARBA" id="ARBA00022840"/>
    </source>
</evidence>
<dbReference type="EC" id="2.7.1.24" evidence="3 4"/>
<evidence type="ECO:0000256" key="4">
    <source>
        <dbReference type="NCBIfam" id="TIGR00152"/>
    </source>
</evidence>
<comment type="similarity">
    <text evidence="3">Belongs to the CoaE family.</text>
</comment>
<evidence type="ECO:0000313" key="6">
    <source>
        <dbReference type="Proteomes" id="UP000467240"/>
    </source>
</evidence>
<keyword evidence="1 3" id="KW-0547">Nucleotide-binding</keyword>
<keyword evidence="3" id="KW-0173">Coenzyme A biosynthesis</keyword>
<dbReference type="HAMAP" id="MF_00376">
    <property type="entry name" value="Dephospho_CoA_kinase"/>
    <property type="match status" value="1"/>
</dbReference>
<comment type="catalytic activity">
    <reaction evidence="3">
        <text>3'-dephospho-CoA + ATP = ADP + CoA + H(+)</text>
        <dbReference type="Rhea" id="RHEA:18245"/>
        <dbReference type="ChEBI" id="CHEBI:15378"/>
        <dbReference type="ChEBI" id="CHEBI:30616"/>
        <dbReference type="ChEBI" id="CHEBI:57287"/>
        <dbReference type="ChEBI" id="CHEBI:57328"/>
        <dbReference type="ChEBI" id="CHEBI:456216"/>
        <dbReference type="EC" id="2.7.1.24"/>
    </reaction>
</comment>